<accession>A0A5J6TIH5</accession>
<sequence length="273" mass="30286">MSNAFTLDALREETIARFEPTRVTLSDGTVVELKSILRVGQKAREAVIAAVEEVRELNGDEFDDEDELADELAGLISEAVAKIFRLIASKPKKLLAELDHEDAQIKASLHTAVLTRWIGESQLGGSRVLAELIDKHGEAILCDLLQYYRVDLRDLFSDEDALSPRFVLCLVLHLPNGSAFYAARRGGQQFRGWDEERYALVSLVNAQRAANHLFILANSDPKKAKPKPPEPFPTPDEAVKSAKPKPGSFAAIAASMMAAQRRRKAKLDGERRR</sequence>
<proteinExistence type="predicted"/>
<dbReference type="Pfam" id="PF17388">
    <property type="entry name" value="GP24_25"/>
    <property type="match status" value="1"/>
</dbReference>
<gene>
    <name evidence="2" type="primary">24</name>
    <name evidence="2" type="ORF">PBI_ANTHONY_24</name>
</gene>
<evidence type="ECO:0000313" key="2">
    <source>
        <dbReference type="EMBL" id="QFG10396.1"/>
    </source>
</evidence>
<reference evidence="2 3" key="1">
    <citation type="submission" date="2019-07" db="EMBL/GenBank/DDBJ databases">
        <authorList>
            <person name="Garlena R.A."/>
            <person name="Russell D.A."/>
            <person name="Pope W.H."/>
            <person name="Jacobs-Sera D."/>
            <person name="Hatfull G.F."/>
        </authorList>
    </citation>
    <scope>NUCLEOTIDE SEQUENCE [LARGE SCALE GENOMIC DNA]</scope>
</reference>
<name>A0A5J6TIH5_9CAUD</name>
<keyword evidence="3" id="KW-1185">Reference proteome</keyword>
<protein>
    <submittedName>
        <fullName evidence="2">Tail assembly chaperone</fullName>
    </submittedName>
</protein>
<feature type="region of interest" description="Disordered" evidence="1">
    <location>
        <begin position="219"/>
        <end position="244"/>
    </location>
</feature>
<dbReference type="InterPro" id="IPR020132">
    <property type="entry name" value="Gp24/Gp25"/>
</dbReference>
<dbReference type="Proteomes" id="UP000327026">
    <property type="component" value="Segment"/>
</dbReference>
<organism evidence="2 3">
    <name type="scientific">Mycobacterium phage Anthony</name>
    <dbReference type="NCBI Taxonomy" id="2599857"/>
    <lineage>
        <taxon>Viruses</taxon>
        <taxon>Duplodnaviria</taxon>
        <taxon>Heunggongvirae</taxon>
        <taxon>Uroviricota</taxon>
        <taxon>Caudoviricetes</taxon>
        <taxon>Anthonyvirus</taxon>
        <taxon>Anthonyvirus anthony</taxon>
    </lineage>
</organism>
<dbReference type="GeneID" id="64871695"/>
<evidence type="ECO:0000256" key="1">
    <source>
        <dbReference type="SAM" id="MobiDB-lite"/>
    </source>
</evidence>
<dbReference type="EMBL" id="MN234188">
    <property type="protein sequence ID" value="QFG10396.1"/>
    <property type="molecule type" value="Genomic_DNA"/>
</dbReference>
<dbReference type="KEGG" id="vg:64871695"/>
<dbReference type="RefSeq" id="YP_010062059.1">
    <property type="nucleotide sequence ID" value="NC_054790.1"/>
</dbReference>
<evidence type="ECO:0000313" key="3">
    <source>
        <dbReference type="Proteomes" id="UP000327026"/>
    </source>
</evidence>